<dbReference type="PANTHER" id="PTHR30336">
    <property type="entry name" value="INNER MEMBRANE PROTEIN, PROBABLE PERMEASE"/>
    <property type="match status" value="1"/>
</dbReference>
<keyword evidence="1" id="KW-0472">Membrane</keyword>
<dbReference type="Proteomes" id="UP000285625">
    <property type="component" value="Unassembled WGS sequence"/>
</dbReference>
<dbReference type="Gene3D" id="3.40.50.620">
    <property type="entry name" value="HUPs"/>
    <property type="match status" value="1"/>
</dbReference>
<evidence type="ECO:0000256" key="1">
    <source>
        <dbReference type="SAM" id="Phobius"/>
    </source>
</evidence>
<protein>
    <submittedName>
        <fullName evidence="3">YdcF family protein</fullName>
    </submittedName>
</protein>
<dbReference type="RefSeq" id="WP_119634972.1">
    <property type="nucleotide sequence ID" value="NZ_JANIKY010000002.1"/>
</dbReference>
<dbReference type="AlphaFoldDB" id="A0A418JMG9"/>
<feature type="transmembrane region" description="Helical" evidence="1">
    <location>
        <begin position="6"/>
        <end position="22"/>
    </location>
</feature>
<gene>
    <name evidence="3" type="ORF">BUZ57_00470</name>
</gene>
<feature type="transmembrane region" description="Helical" evidence="1">
    <location>
        <begin position="110"/>
        <end position="136"/>
    </location>
</feature>
<dbReference type="Pfam" id="PF02698">
    <property type="entry name" value="DUF218"/>
    <property type="match status" value="1"/>
</dbReference>
<accession>A0A418JMG9</accession>
<dbReference type="InterPro" id="IPR051599">
    <property type="entry name" value="Cell_Envelope_Assoc"/>
</dbReference>
<feature type="domain" description="DUF218" evidence="2">
    <location>
        <begin position="150"/>
        <end position="272"/>
    </location>
</feature>
<dbReference type="GO" id="GO:0005886">
    <property type="term" value="C:plasma membrane"/>
    <property type="evidence" value="ECO:0007669"/>
    <property type="project" value="TreeGrafter"/>
</dbReference>
<dbReference type="CDD" id="cd06259">
    <property type="entry name" value="YdcF-like"/>
    <property type="match status" value="1"/>
</dbReference>
<keyword evidence="1" id="KW-1133">Transmembrane helix</keyword>
<dbReference type="InterPro" id="IPR003848">
    <property type="entry name" value="DUF218"/>
</dbReference>
<dbReference type="GO" id="GO:0000270">
    <property type="term" value="P:peptidoglycan metabolic process"/>
    <property type="evidence" value="ECO:0007669"/>
    <property type="project" value="TreeGrafter"/>
</dbReference>
<name>A0A418JMG9_STAHY</name>
<organism evidence="3 4">
    <name type="scientific">Staphylococcus hyicus</name>
    <dbReference type="NCBI Taxonomy" id="1284"/>
    <lineage>
        <taxon>Bacteria</taxon>
        <taxon>Bacillati</taxon>
        <taxon>Bacillota</taxon>
        <taxon>Bacilli</taxon>
        <taxon>Bacillales</taxon>
        <taxon>Staphylococcaceae</taxon>
        <taxon>Staphylococcus</taxon>
    </lineage>
</organism>
<evidence type="ECO:0000313" key="3">
    <source>
        <dbReference type="EMBL" id="RIO47780.1"/>
    </source>
</evidence>
<dbReference type="PANTHER" id="PTHR30336:SF18">
    <property type="entry name" value="MEMBRANE PROTEIN"/>
    <property type="match status" value="1"/>
</dbReference>
<keyword evidence="1" id="KW-0812">Transmembrane</keyword>
<proteinExistence type="predicted"/>
<reference evidence="3 4" key="1">
    <citation type="journal article" date="2016" name="Front. Microbiol.">
        <title>Comprehensive Phylogenetic Analysis of Bovine Non-aureus Staphylococci Species Based on Whole-Genome Sequencing.</title>
        <authorList>
            <person name="Naushad S."/>
            <person name="Barkema H.W."/>
            <person name="Luby C."/>
            <person name="Condas L.A."/>
            <person name="Nobrega D.B."/>
            <person name="Carson D.A."/>
            <person name="De Buck J."/>
        </authorList>
    </citation>
    <scope>NUCLEOTIDE SEQUENCE [LARGE SCALE GENOMIC DNA]</scope>
    <source>
        <strain evidence="3 4">SNUC 5959</strain>
    </source>
</reference>
<feature type="transmembrane region" description="Helical" evidence="1">
    <location>
        <begin position="54"/>
        <end position="71"/>
    </location>
</feature>
<evidence type="ECO:0000259" key="2">
    <source>
        <dbReference type="Pfam" id="PF02698"/>
    </source>
</evidence>
<dbReference type="GO" id="GO:0043164">
    <property type="term" value="P:Gram-negative-bacterium-type cell wall biogenesis"/>
    <property type="evidence" value="ECO:0007669"/>
    <property type="project" value="TreeGrafter"/>
</dbReference>
<sequence length="312" mass="36235">MFFVSLIITSLILCLLFIITAKRKINVRIEFFNVMFMLNMILVTFIQFTQFHQWRQYSIAVLIMFYLLFLKRHHFKTNHGRRLILSIACHTFALIGVSEGLSLLCEVTPWYLSIPFQLLHAILLVFILTWPIYLYLTYLLSIRLPKFQTDTILVLGAGIYSEDVTPMLKARLDGALMLYHKHYRNAQYIVSGGQGPDEPIPEALAMYRYLKHHNVSSDAIIMEVQSTNTIENFRLSTPYIPQKQGICVTSEFHLLRALRIAQRERLTFVGFGTPSPITLRAKALIRDYCGLMLHYPVLWCTYLSVQTILTLF</sequence>
<feature type="transmembrane region" description="Helical" evidence="1">
    <location>
        <begin position="83"/>
        <end position="104"/>
    </location>
</feature>
<evidence type="ECO:0000313" key="4">
    <source>
        <dbReference type="Proteomes" id="UP000285625"/>
    </source>
</evidence>
<comment type="caution">
    <text evidence="3">The sequence shown here is derived from an EMBL/GenBank/DDBJ whole genome shotgun (WGS) entry which is preliminary data.</text>
</comment>
<dbReference type="InterPro" id="IPR014729">
    <property type="entry name" value="Rossmann-like_a/b/a_fold"/>
</dbReference>
<feature type="transmembrane region" description="Helical" evidence="1">
    <location>
        <begin position="29"/>
        <end position="48"/>
    </location>
</feature>
<dbReference type="EMBL" id="QXVO01000001">
    <property type="protein sequence ID" value="RIO47780.1"/>
    <property type="molecule type" value="Genomic_DNA"/>
</dbReference>